<sequence length="534" mass="59422">MFTTQHDDTLLLRFSCVSLTAECTQGVRISVNALVEQGYHSFIEIGQTETVRNRISPNFSHLIPIIFRIDLNQLLKFVIYLVDGSSETIIGKFGEAELPLFNILSSNGKMSIPILSDSLKPGWSLNSAPLLNVSIDAPETSRNGTILQFHGSNLNPNNGFLTAPYFTLSLLPNDERETKATLLYRSEIVHNTDSPKWQEFLIPTKFLSSSSESTLEISCYNYNTNSEDTLTGKFTATLFQLLRGAGSINRYLLHCAARKKKEEMSIELVKIDSQSNVPSFVDFLNSGTQLHFTFAIDFTANNGSPNDPHSLHFIHPHQSNVYMRALHSISLSVEKFDKLSRLSLLGFGAKTPPDFEMSQCFALNGDLNNPYIRGFSEAVDLYKRASMSVLQYAPTEYSNVINYVAKHAKASVRAFKAGFYFVLVILTNGYIKDTRDSIDQIVKASSLPMSIVFVCLGNQKHPIGGGSASNINKLLRPTLKTENITLQRETVTIVESGYGEESELPTKVLANIPRQLNLWAIKENMNPSAQVPLP</sequence>
<evidence type="ECO:0000313" key="4">
    <source>
        <dbReference type="WBParaSite" id="ACRNAN_scaffold11395.g31718.t1"/>
    </source>
</evidence>
<dbReference type="InterPro" id="IPR035892">
    <property type="entry name" value="C2_domain_sf"/>
</dbReference>
<evidence type="ECO:0000259" key="2">
    <source>
        <dbReference type="PROSITE" id="PS50004"/>
    </source>
</evidence>
<dbReference type="GO" id="GO:0005886">
    <property type="term" value="C:plasma membrane"/>
    <property type="evidence" value="ECO:0007669"/>
    <property type="project" value="TreeGrafter"/>
</dbReference>
<dbReference type="Gene3D" id="2.60.40.150">
    <property type="entry name" value="C2 domain"/>
    <property type="match status" value="1"/>
</dbReference>
<dbReference type="InterPro" id="IPR000008">
    <property type="entry name" value="C2_dom"/>
</dbReference>
<dbReference type="SUPFAM" id="SSF49562">
    <property type="entry name" value="C2 domain (Calcium/lipid-binding domain, CaLB)"/>
    <property type="match status" value="1"/>
</dbReference>
<dbReference type="InterPro" id="IPR045052">
    <property type="entry name" value="Copine"/>
</dbReference>
<comment type="similarity">
    <text evidence="1">Belongs to the copine family.</text>
</comment>
<dbReference type="InterPro" id="IPR036465">
    <property type="entry name" value="vWFA_dom_sf"/>
</dbReference>
<evidence type="ECO:0000256" key="1">
    <source>
        <dbReference type="ARBA" id="ARBA00009048"/>
    </source>
</evidence>
<dbReference type="SUPFAM" id="SSF53300">
    <property type="entry name" value="vWA-like"/>
    <property type="match status" value="1"/>
</dbReference>
<evidence type="ECO:0000313" key="3">
    <source>
        <dbReference type="Proteomes" id="UP000887540"/>
    </source>
</evidence>
<dbReference type="Proteomes" id="UP000887540">
    <property type="component" value="Unplaced"/>
</dbReference>
<dbReference type="Pfam" id="PF07002">
    <property type="entry name" value="Copine"/>
    <property type="match status" value="1"/>
</dbReference>
<dbReference type="InterPro" id="IPR010734">
    <property type="entry name" value="Copine_C"/>
</dbReference>
<keyword evidence="3" id="KW-1185">Reference proteome</keyword>
<name>A0A914CKP2_9BILA</name>
<dbReference type="PANTHER" id="PTHR10857">
    <property type="entry name" value="COPINE"/>
    <property type="match status" value="1"/>
</dbReference>
<dbReference type="WBParaSite" id="ACRNAN_scaffold11395.g31718.t1">
    <property type="protein sequence ID" value="ACRNAN_scaffold11395.g31718.t1"/>
    <property type="gene ID" value="ACRNAN_scaffold11395.g31718"/>
</dbReference>
<dbReference type="AlphaFoldDB" id="A0A914CKP2"/>
<proteinExistence type="inferred from homology"/>
<accession>A0A914CKP2</accession>
<protein>
    <submittedName>
        <fullName evidence="4">C2 domain-containing protein</fullName>
    </submittedName>
</protein>
<dbReference type="PANTHER" id="PTHR10857:SF111">
    <property type="entry name" value="VWFA DOMAIN-CONTAINING PROTEIN"/>
    <property type="match status" value="1"/>
</dbReference>
<dbReference type="Pfam" id="PF00168">
    <property type="entry name" value="C2"/>
    <property type="match status" value="1"/>
</dbReference>
<reference evidence="4" key="1">
    <citation type="submission" date="2022-11" db="UniProtKB">
        <authorList>
            <consortium name="WormBaseParasite"/>
        </authorList>
    </citation>
    <scope>IDENTIFICATION</scope>
</reference>
<feature type="domain" description="C2" evidence="2">
    <location>
        <begin position="125"/>
        <end position="252"/>
    </location>
</feature>
<dbReference type="GO" id="GO:0071277">
    <property type="term" value="P:cellular response to calcium ion"/>
    <property type="evidence" value="ECO:0007669"/>
    <property type="project" value="TreeGrafter"/>
</dbReference>
<dbReference type="PROSITE" id="PS50004">
    <property type="entry name" value="C2"/>
    <property type="match status" value="1"/>
</dbReference>
<organism evidence="3 4">
    <name type="scientific">Acrobeloides nanus</name>
    <dbReference type="NCBI Taxonomy" id="290746"/>
    <lineage>
        <taxon>Eukaryota</taxon>
        <taxon>Metazoa</taxon>
        <taxon>Ecdysozoa</taxon>
        <taxon>Nematoda</taxon>
        <taxon>Chromadorea</taxon>
        <taxon>Rhabditida</taxon>
        <taxon>Tylenchina</taxon>
        <taxon>Cephalobomorpha</taxon>
        <taxon>Cephaloboidea</taxon>
        <taxon>Cephalobidae</taxon>
        <taxon>Acrobeloides</taxon>
    </lineage>
</organism>
<dbReference type="GO" id="GO:0005544">
    <property type="term" value="F:calcium-dependent phospholipid binding"/>
    <property type="evidence" value="ECO:0007669"/>
    <property type="project" value="InterPro"/>
</dbReference>